<organism evidence="10 11">
    <name type="scientific">Anser cygnoides</name>
    <name type="common">Swan goose</name>
    <dbReference type="NCBI Taxonomy" id="8845"/>
    <lineage>
        <taxon>Eukaryota</taxon>
        <taxon>Metazoa</taxon>
        <taxon>Chordata</taxon>
        <taxon>Craniata</taxon>
        <taxon>Vertebrata</taxon>
        <taxon>Euteleostomi</taxon>
        <taxon>Archelosauria</taxon>
        <taxon>Archosauria</taxon>
        <taxon>Dinosauria</taxon>
        <taxon>Saurischia</taxon>
        <taxon>Theropoda</taxon>
        <taxon>Coelurosauria</taxon>
        <taxon>Aves</taxon>
        <taxon>Neognathae</taxon>
        <taxon>Galloanserae</taxon>
        <taxon>Anseriformes</taxon>
        <taxon>Anatidae</taxon>
        <taxon>Anserinae</taxon>
        <taxon>Anser</taxon>
    </lineage>
</organism>
<dbReference type="GO" id="GO:0005763">
    <property type="term" value="C:mitochondrial small ribosomal subunit"/>
    <property type="evidence" value="ECO:0007669"/>
    <property type="project" value="InterPro"/>
</dbReference>
<evidence type="ECO:0000256" key="6">
    <source>
        <dbReference type="ARBA" id="ARBA00023128"/>
    </source>
</evidence>
<dbReference type="CDD" id="cd00364">
    <property type="entry name" value="Ribosomal_uS17"/>
    <property type="match status" value="1"/>
</dbReference>
<reference evidence="10" key="1">
    <citation type="submission" date="2025-08" db="UniProtKB">
        <authorList>
            <consortium name="Ensembl"/>
        </authorList>
    </citation>
    <scope>IDENTIFICATION</scope>
</reference>
<dbReference type="SUPFAM" id="SSF50249">
    <property type="entry name" value="Nucleic acid-binding proteins"/>
    <property type="match status" value="1"/>
</dbReference>
<evidence type="ECO:0000256" key="4">
    <source>
        <dbReference type="ARBA" id="ARBA00022884"/>
    </source>
</evidence>
<dbReference type="AlphaFoldDB" id="A0A8B9IQN6"/>
<evidence type="ECO:0000313" key="10">
    <source>
        <dbReference type="Ensembl" id="ENSACDP00005025219.1"/>
    </source>
</evidence>
<evidence type="ECO:0000256" key="3">
    <source>
        <dbReference type="ARBA" id="ARBA00022730"/>
    </source>
</evidence>
<comment type="subcellular location">
    <subcellularLocation>
        <location evidence="1">Mitochondrion</location>
    </subcellularLocation>
</comment>
<evidence type="ECO:0000256" key="7">
    <source>
        <dbReference type="ARBA" id="ARBA00023274"/>
    </source>
</evidence>
<proteinExistence type="inferred from homology"/>
<dbReference type="InterPro" id="IPR012340">
    <property type="entry name" value="NA-bd_OB-fold"/>
</dbReference>
<reference evidence="10" key="2">
    <citation type="submission" date="2025-09" db="UniProtKB">
        <authorList>
            <consortium name="Ensembl"/>
        </authorList>
    </citation>
    <scope>IDENTIFICATION</scope>
</reference>
<evidence type="ECO:0000256" key="1">
    <source>
        <dbReference type="ARBA" id="ARBA00004173"/>
    </source>
</evidence>
<comment type="similarity">
    <text evidence="2">Belongs to the universal ribosomal protein uS17 family.</text>
</comment>
<dbReference type="Proteomes" id="UP000694521">
    <property type="component" value="Unplaced"/>
</dbReference>
<dbReference type="GO" id="GO:0019843">
    <property type="term" value="F:rRNA binding"/>
    <property type="evidence" value="ECO:0007669"/>
    <property type="project" value="UniProtKB-KW"/>
</dbReference>
<dbReference type="Ensembl" id="ENSACDT00005030085.1">
    <property type="protein sequence ID" value="ENSACDP00005025219.1"/>
    <property type="gene ID" value="ENSACDG00005018250.1"/>
</dbReference>
<evidence type="ECO:0000256" key="5">
    <source>
        <dbReference type="ARBA" id="ARBA00022980"/>
    </source>
</evidence>
<dbReference type="GO" id="GO:0003735">
    <property type="term" value="F:structural constituent of ribosome"/>
    <property type="evidence" value="ECO:0007669"/>
    <property type="project" value="InterPro"/>
</dbReference>
<dbReference type="PANTHER" id="PTHR24088:SF0">
    <property type="entry name" value="SMALL RIBOSOMAL SUBUNIT PROTEIN US17M"/>
    <property type="match status" value="1"/>
</dbReference>
<dbReference type="GO" id="GO:0032543">
    <property type="term" value="P:mitochondrial translation"/>
    <property type="evidence" value="ECO:0007669"/>
    <property type="project" value="TreeGrafter"/>
</dbReference>
<keyword evidence="4" id="KW-0694">RNA-binding</keyword>
<name>A0A8B9IQN6_ANSCY</name>
<dbReference type="FunFam" id="2.40.50.140:FF:000137">
    <property type="entry name" value="28S ribosomal protein S17, mitochondrial"/>
    <property type="match status" value="1"/>
</dbReference>
<dbReference type="InterPro" id="IPR039193">
    <property type="entry name" value="Ribosomal_uS17m_metazoa"/>
</dbReference>
<protein>
    <recommendedName>
        <fullName evidence="8">Small ribosomal subunit protein uS17m</fullName>
    </recommendedName>
    <alternativeName>
        <fullName evidence="9">28S ribosomal protein S17, mitochondrial</fullName>
    </alternativeName>
</protein>
<keyword evidence="7" id="KW-0687">Ribonucleoprotein</keyword>
<dbReference type="InterPro" id="IPR000266">
    <property type="entry name" value="Ribosomal_uS17"/>
</dbReference>
<dbReference type="Gene3D" id="2.40.50.140">
    <property type="entry name" value="Nucleic acid-binding proteins"/>
    <property type="match status" value="1"/>
</dbReference>
<keyword evidence="11" id="KW-1185">Reference proteome</keyword>
<sequence>MHSQLREKQALDDCNQTMSVPRGAVHAKWIVGKVIGTKMQKTAKVRVTRLVLDPYLLKFFNKRKTYFAHDPLQQCVVGDIVLLKALPERRSKHVKHELAEIVFKVWERWISLNCQHEVEADGMTKPKEVKVFRLNLIGKANLNNVLWGSYWY</sequence>
<evidence type="ECO:0000256" key="2">
    <source>
        <dbReference type="ARBA" id="ARBA00010254"/>
    </source>
</evidence>
<keyword evidence="6" id="KW-0496">Mitochondrion</keyword>
<evidence type="ECO:0000313" key="11">
    <source>
        <dbReference type="Proteomes" id="UP000694521"/>
    </source>
</evidence>
<keyword evidence="5" id="KW-0689">Ribosomal protein</keyword>
<evidence type="ECO:0000256" key="8">
    <source>
        <dbReference type="ARBA" id="ARBA00070246"/>
    </source>
</evidence>
<dbReference type="GO" id="GO:0005743">
    <property type="term" value="C:mitochondrial inner membrane"/>
    <property type="evidence" value="ECO:0007669"/>
    <property type="project" value="UniProtKB-ARBA"/>
</dbReference>
<keyword evidence="3" id="KW-0699">rRNA-binding</keyword>
<dbReference type="PANTHER" id="PTHR24088">
    <property type="entry name" value="28S RIBOSOMAL PROTEIN S17, MITOCHONDRIAL"/>
    <property type="match status" value="1"/>
</dbReference>
<dbReference type="Pfam" id="PF00366">
    <property type="entry name" value="Ribosomal_S17"/>
    <property type="match status" value="1"/>
</dbReference>
<accession>A0A8B9IQN6</accession>
<evidence type="ECO:0000256" key="9">
    <source>
        <dbReference type="ARBA" id="ARBA00078462"/>
    </source>
</evidence>